<feature type="transmembrane region" description="Helical" evidence="1">
    <location>
        <begin position="49"/>
        <end position="71"/>
    </location>
</feature>
<feature type="transmembrane region" description="Helical" evidence="1">
    <location>
        <begin position="83"/>
        <end position="101"/>
    </location>
</feature>
<evidence type="ECO:0000256" key="1">
    <source>
        <dbReference type="SAM" id="Phobius"/>
    </source>
</evidence>
<organism evidence="2">
    <name type="scientific">hydrothermal vent metagenome</name>
    <dbReference type="NCBI Taxonomy" id="652676"/>
    <lineage>
        <taxon>unclassified sequences</taxon>
        <taxon>metagenomes</taxon>
        <taxon>ecological metagenomes</taxon>
    </lineage>
</organism>
<accession>A0A3B1A2P9</accession>
<dbReference type="AlphaFoldDB" id="A0A3B1A2P9"/>
<gene>
    <name evidence="2" type="ORF">MNBD_GAMMA17-1734</name>
</gene>
<keyword evidence="1" id="KW-0472">Membrane</keyword>
<evidence type="ECO:0000313" key="2">
    <source>
        <dbReference type="EMBL" id="VAW88014.1"/>
    </source>
</evidence>
<reference evidence="2" key="1">
    <citation type="submission" date="2018-06" db="EMBL/GenBank/DDBJ databases">
        <authorList>
            <person name="Zhirakovskaya E."/>
        </authorList>
    </citation>
    <scope>NUCLEOTIDE SEQUENCE</scope>
</reference>
<proteinExistence type="predicted"/>
<dbReference type="EMBL" id="UOFQ01000085">
    <property type="protein sequence ID" value="VAW88014.1"/>
    <property type="molecule type" value="Genomic_DNA"/>
</dbReference>
<keyword evidence="1" id="KW-1133">Transmembrane helix</keyword>
<name>A0A3B1A2P9_9ZZZZ</name>
<protein>
    <submittedName>
        <fullName evidence="2">Uncharacterized protein</fullName>
    </submittedName>
</protein>
<feature type="transmembrane region" description="Helical" evidence="1">
    <location>
        <begin position="7"/>
        <end position="29"/>
    </location>
</feature>
<sequence>MELSKKIYACAYWGVTIFILLLIVVSVLLPELRKDGVVSEEAFASISKIPLWIGLGLCGLVMWFFAIQRLAFVWQWSPLNRKVSGVLFVLLFPGLCGYYLYFVDKQERKNRAIKAARKKLDLDETP</sequence>
<keyword evidence="1" id="KW-0812">Transmembrane</keyword>